<dbReference type="PANTHER" id="PTHR12360:SF12">
    <property type="entry name" value="TRANSCRIPTIONAL REPRESSOR NF-X1"/>
    <property type="match status" value="1"/>
</dbReference>
<feature type="transmembrane region" description="Helical" evidence="2">
    <location>
        <begin position="222"/>
        <end position="249"/>
    </location>
</feature>
<dbReference type="Proteomes" id="UP000235786">
    <property type="component" value="Unassembled WGS sequence"/>
</dbReference>
<evidence type="ECO:0000256" key="2">
    <source>
        <dbReference type="SAM" id="Phobius"/>
    </source>
</evidence>
<gene>
    <name evidence="3" type="ORF">L207DRAFT_574416</name>
</gene>
<keyword evidence="2" id="KW-1133">Transmembrane helix</keyword>
<dbReference type="GO" id="GO:0000977">
    <property type="term" value="F:RNA polymerase II transcription regulatory region sequence-specific DNA binding"/>
    <property type="evidence" value="ECO:0007669"/>
    <property type="project" value="TreeGrafter"/>
</dbReference>
<accession>A0A2J6QS99</accession>
<feature type="compositionally biased region" description="Basic and acidic residues" evidence="1">
    <location>
        <begin position="31"/>
        <end position="49"/>
    </location>
</feature>
<protein>
    <recommendedName>
        <fullName evidence="5">RING-type domain-containing protein</fullName>
    </recommendedName>
</protein>
<dbReference type="InterPro" id="IPR034078">
    <property type="entry name" value="NFX1_fam"/>
</dbReference>
<feature type="compositionally biased region" description="Low complexity" evidence="1">
    <location>
        <begin position="1"/>
        <end position="15"/>
    </location>
</feature>
<dbReference type="GO" id="GO:0000122">
    <property type="term" value="P:negative regulation of transcription by RNA polymerase II"/>
    <property type="evidence" value="ECO:0007669"/>
    <property type="project" value="TreeGrafter"/>
</dbReference>
<organism evidence="3 4">
    <name type="scientific">Hyaloscypha variabilis (strain UAMH 11265 / GT02V1 / F)</name>
    <name type="common">Meliniomyces variabilis</name>
    <dbReference type="NCBI Taxonomy" id="1149755"/>
    <lineage>
        <taxon>Eukaryota</taxon>
        <taxon>Fungi</taxon>
        <taxon>Dikarya</taxon>
        <taxon>Ascomycota</taxon>
        <taxon>Pezizomycotina</taxon>
        <taxon>Leotiomycetes</taxon>
        <taxon>Helotiales</taxon>
        <taxon>Hyaloscyphaceae</taxon>
        <taxon>Hyaloscypha</taxon>
        <taxon>Hyaloscypha variabilis</taxon>
    </lineage>
</organism>
<dbReference type="STRING" id="1149755.A0A2J6QS99"/>
<dbReference type="AlphaFoldDB" id="A0A2J6QS99"/>
<proteinExistence type="predicted"/>
<keyword evidence="2" id="KW-0812">Transmembrane</keyword>
<feature type="region of interest" description="Disordered" evidence="1">
    <location>
        <begin position="1"/>
        <end position="49"/>
    </location>
</feature>
<sequence length="626" mass="70721">MKFSWSASRSNSGSSDDPETGDVALQNIPRQSHDSGGHNRDAESPSPDHGERILQEIRTGRYTCTICLDPLTPGTTYEHSLWACLSCHTVTHFRCAKSWFEASNQNSILPSLLVPRIWKCPSCQLEYLEPRARCWCLKHAFGSLATMENNTDRPNACTERCERVRSCVHGVEKNCLKICHPGPCNMPCDAGCADAPIVRRTPGRWARLRARVRQRETGTLRFLAFMLGLLFLIYTLLGVFCFWHVRWWSQPYRYTEWRSFDGVGFAECMFLLLVGVCFIMPAIGILLFGIGKKVLEVGVLAFNVKSREARYAGLLPLVLIGAGIWMLPIIGFAGGPDIAWYNQMKDTCNGLDTRIAMYTSGRFEVKSLFSNVPTYEMYLGSQLKPVLEPGVGNNTNAIHPFETFQRLSISRPSSSSPNSELEHIAIDIDIPHHLYRIMHLNTSDIENAYLATYYKHISSLTTLPTFHPISETLISNGTFTPVNATEKHMLIPELNIGISNMHDFISDYAQEPFVKIYQNLAPYSRSPPIASLSEKEAFHATLSEDWDSRKMPNWEHEVVMRTASFGHGRQRLDVCVREDEEVREGGLRSLGVYEDLWIPFAVLASYRQRMYEIGEGSGVRGLKRGD</sequence>
<keyword evidence="2" id="KW-0472">Membrane</keyword>
<evidence type="ECO:0000313" key="4">
    <source>
        <dbReference type="Proteomes" id="UP000235786"/>
    </source>
</evidence>
<evidence type="ECO:0000313" key="3">
    <source>
        <dbReference type="EMBL" id="PMD29127.1"/>
    </source>
</evidence>
<dbReference type="GO" id="GO:0005634">
    <property type="term" value="C:nucleus"/>
    <property type="evidence" value="ECO:0007669"/>
    <property type="project" value="TreeGrafter"/>
</dbReference>
<dbReference type="InterPro" id="IPR013083">
    <property type="entry name" value="Znf_RING/FYVE/PHD"/>
</dbReference>
<evidence type="ECO:0000256" key="1">
    <source>
        <dbReference type="SAM" id="MobiDB-lite"/>
    </source>
</evidence>
<dbReference type="Gene3D" id="3.30.40.10">
    <property type="entry name" value="Zinc/RING finger domain, C3HC4 (zinc finger)"/>
    <property type="match status" value="1"/>
</dbReference>
<dbReference type="PANTHER" id="PTHR12360">
    <property type="entry name" value="NUCLEAR TRANSCRIPTION FACTOR, X-BOX BINDING 1 NFX1"/>
    <property type="match status" value="1"/>
</dbReference>
<dbReference type="OrthoDB" id="6512771at2759"/>
<keyword evidence="4" id="KW-1185">Reference proteome</keyword>
<dbReference type="GO" id="GO:0000981">
    <property type="term" value="F:DNA-binding transcription factor activity, RNA polymerase II-specific"/>
    <property type="evidence" value="ECO:0007669"/>
    <property type="project" value="TreeGrafter"/>
</dbReference>
<feature type="transmembrane region" description="Helical" evidence="2">
    <location>
        <begin position="311"/>
        <end position="334"/>
    </location>
</feature>
<dbReference type="EMBL" id="KZ613977">
    <property type="protein sequence ID" value="PMD29127.1"/>
    <property type="molecule type" value="Genomic_DNA"/>
</dbReference>
<reference evidence="3 4" key="1">
    <citation type="submission" date="2016-04" db="EMBL/GenBank/DDBJ databases">
        <title>A degradative enzymes factory behind the ericoid mycorrhizal symbiosis.</title>
        <authorList>
            <consortium name="DOE Joint Genome Institute"/>
            <person name="Martino E."/>
            <person name="Morin E."/>
            <person name="Grelet G."/>
            <person name="Kuo A."/>
            <person name="Kohler A."/>
            <person name="Daghino S."/>
            <person name="Barry K."/>
            <person name="Choi C."/>
            <person name="Cichocki N."/>
            <person name="Clum A."/>
            <person name="Copeland A."/>
            <person name="Hainaut M."/>
            <person name="Haridas S."/>
            <person name="Labutti K."/>
            <person name="Lindquist E."/>
            <person name="Lipzen A."/>
            <person name="Khouja H.-R."/>
            <person name="Murat C."/>
            <person name="Ohm R."/>
            <person name="Olson A."/>
            <person name="Spatafora J."/>
            <person name="Veneault-Fourrey C."/>
            <person name="Henrissat B."/>
            <person name="Grigoriev I."/>
            <person name="Martin F."/>
            <person name="Perotto S."/>
        </authorList>
    </citation>
    <scope>NUCLEOTIDE SEQUENCE [LARGE SCALE GENOMIC DNA]</scope>
    <source>
        <strain evidence="3 4">F</strain>
    </source>
</reference>
<feature type="transmembrane region" description="Helical" evidence="2">
    <location>
        <begin position="269"/>
        <end position="290"/>
    </location>
</feature>
<name>A0A2J6QS99_HYAVF</name>
<evidence type="ECO:0008006" key="5">
    <source>
        <dbReference type="Google" id="ProtNLM"/>
    </source>
</evidence>